<proteinExistence type="predicted"/>
<dbReference type="InterPro" id="IPR040397">
    <property type="entry name" value="SWAP"/>
</dbReference>
<evidence type="ECO:0000256" key="5">
    <source>
        <dbReference type="ARBA" id="ARBA00023163"/>
    </source>
</evidence>
<feature type="compositionally biased region" description="Basic and acidic residues" evidence="7">
    <location>
        <begin position="143"/>
        <end position="153"/>
    </location>
</feature>
<evidence type="ECO:0000256" key="1">
    <source>
        <dbReference type="ARBA" id="ARBA00022664"/>
    </source>
</evidence>
<dbReference type="SUPFAM" id="SSF109905">
    <property type="entry name" value="Surp module (SWAP domain)"/>
    <property type="match status" value="2"/>
</dbReference>
<name>A0AA85INT3_TRIRE</name>
<reference evidence="10" key="2">
    <citation type="submission" date="2023-11" db="UniProtKB">
        <authorList>
            <consortium name="WormBaseParasite"/>
        </authorList>
    </citation>
    <scope>IDENTIFICATION</scope>
</reference>
<evidence type="ECO:0000256" key="7">
    <source>
        <dbReference type="SAM" id="MobiDB-lite"/>
    </source>
</evidence>
<protein>
    <recommendedName>
        <fullName evidence="8">SURP motif domain-containing protein</fullName>
    </recommendedName>
</protein>
<sequence length="993" mass="111735">MKKSYGDDKKLVVEGKSCTLFDDKEKAFEVETGKLLIPWWGDESILIDRFDGRGYLTEVCEQDSTCDLKYEDYLSEDEIAIEKMCDFERYLEMQVDVHELAIEAEEAQKRESEKFRNHYGAVGFSYDENIPGANGDGSNPSKESGEPDMKEQQIEEPYNCPPELQQFVSNLQLPETDKQAHIIEKTAVFVARKGSQMEIVLKARQHNNPLFGFLTYDHALNPFYKEIVRLVTQGRYIPKPRQTVDKPTGTLFTEANESNKPIHEDEYELKLPKVDISNTPYASLISKFKKINETAAALAAANLAASATSDDQSRVATPEVINETDPPPSSDGLANDNAPDSFENNEKTVESENETPSPQSSCTEDEVVVNCETAIPPTVAVDNDDVSATTTNTTTTTTVDNSQPESTDPLSPEEYEHIYQEYYRHYYAHYYTHYTNQWTACGGLMKDEHEASIVQEAAKAAAIAAAAAVSVIQQTRLKTTTPVIFEPPMNDDQRGIINKMAEYVVRNGLEFEELVSRQKTEDPRFAFLKPDHPLHSYYMAKRKELDPDDSLTKAADNNFNNNFNDIPSPSKSPKIRCSRKRHSSDEEPYGPKVKSNSHKKSHSPDSHKRTKGDSDSRNSERQTSISFRLTRPIPPAKSQSAHNNNDDTSAEKAMDIIECAVREYSKSISKSSKRREKQLKKSNIRENDVKSKKRKHRSPNIHVIPGIPSPSSSSSSHSSPLHDDSPYSDRSHSHRSLNSNYNSASVSPANSSSQSPERHERSELVTNFQSPNSSASNVPSPYANNPQSPMESASHSNAHLTSNWPSCALDDLLVCRSHIHEPTSLLDFSADGYQATIPTEKDERLREERRKKAAQLVQQLKLTSSIMKTTSENNVTAAKPVTVTVTDIPSKKMTDRSGVSPPPAPDSVPAAVAHAVVANLKRRQEALEAEMKSRKKRHRSPPAAYALSRHRHTDRSPRRSPTPKWDSYDRTDFRERDDEYFKSKRKYHKKSHY</sequence>
<feature type="domain" description="SURP motif" evidence="8">
    <location>
        <begin position="182"/>
        <end position="224"/>
    </location>
</feature>
<keyword evidence="5" id="KW-0804">Transcription</keyword>
<organism evidence="9 10">
    <name type="scientific">Trichobilharzia regenti</name>
    <name type="common">Nasal bird schistosome</name>
    <dbReference type="NCBI Taxonomy" id="157069"/>
    <lineage>
        <taxon>Eukaryota</taxon>
        <taxon>Metazoa</taxon>
        <taxon>Spiralia</taxon>
        <taxon>Lophotrochozoa</taxon>
        <taxon>Platyhelminthes</taxon>
        <taxon>Trematoda</taxon>
        <taxon>Digenea</taxon>
        <taxon>Strigeidida</taxon>
        <taxon>Schistosomatoidea</taxon>
        <taxon>Schistosomatidae</taxon>
        <taxon>Trichobilharzia</taxon>
    </lineage>
</organism>
<feature type="compositionally biased region" description="Basic residues" evidence="7">
    <location>
        <begin position="573"/>
        <end position="582"/>
    </location>
</feature>
<dbReference type="GO" id="GO:0003723">
    <property type="term" value="F:RNA binding"/>
    <property type="evidence" value="ECO:0007669"/>
    <property type="project" value="UniProtKB-KW"/>
</dbReference>
<feature type="region of interest" description="Disordered" evidence="7">
    <location>
        <begin position="305"/>
        <end position="411"/>
    </location>
</feature>
<dbReference type="PANTHER" id="PTHR13161:SF15">
    <property type="entry name" value="SPLICING FACTOR, SUPPRESSOR OF WHITE-APRICOT HOMOLOG"/>
    <property type="match status" value="1"/>
</dbReference>
<dbReference type="AlphaFoldDB" id="A0AA85INT3"/>
<feature type="compositionally biased region" description="Polar residues" evidence="7">
    <location>
        <begin position="787"/>
        <end position="798"/>
    </location>
</feature>
<evidence type="ECO:0000256" key="2">
    <source>
        <dbReference type="ARBA" id="ARBA00022737"/>
    </source>
</evidence>
<keyword evidence="3" id="KW-0694">RNA-binding</keyword>
<dbReference type="GO" id="GO:0000395">
    <property type="term" value="P:mRNA 5'-splice site recognition"/>
    <property type="evidence" value="ECO:0007669"/>
    <property type="project" value="TreeGrafter"/>
</dbReference>
<feature type="region of interest" description="Disordered" evidence="7">
    <location>
        <begin position="888"/>
        <end position="908"/>
    </location>
</feature>
<feature type="region of interest" description="Disordered" evidence="7">
    <location>
        <begin position="548"/>
        <end position="650"/>
    </location>
</feature>
<feature type="compositionally biased region" description="Low complexity" evidence="7">
    <location>
        <begin position="378"/>
        <end position="402"/>
    </location>
</feature>
<dbReference type="Pfam" id="PF01805">
    <property type="entry name" value="Surp"/>
    <property type="match status" value="2"/>
</dbReference>
<feature type="compositionally biased region" description="Low complexity" evidence="7">
    <location>
        <begin position="770"/>
        <end position="786"/>
    </location>
</feature>
<reference evidence="9" key="1">
    <citation type="submission" date="2022-06" db="EMBL/GenBank/DDBJ databases">
        <authorList>
            <person name="Berger JAMES D."/>
            <person name="Berger JAMES D."/>
        </authorList>
    </citation>
    <scope>NUCLEOTIDE SEQUENCE [LARGE SCALE GENOMIC DNA]</scope>
</reference>
<feature type="compositionally biased region" description="Basic and acidic residues" evidence="7">
    <location>
        <begin position="602"/>
        <end position="620"/>
    </location>
</feature>
<dbReference type="WBParaSite" id="TREG1_100910.9">
    <property type="protein sequence ID" value="TREG1_100910.9"/>
    <property type="gene ID" value="TREG1_100910"/>
</dbReference>
<evidence type="ECO:0000313" key="10">
    <source>
        <dbReference type="WBParaSite" id="TREG1_100910.9"/>
    </source>
</evidence>
<keyword evidence="9" id="KW-1185">Reference proteome</keyword>
<evidence type="ECO:0000256" key="4">
    <source>
        <dbReference type="ARBA" id="ARBA00023015"/>
    </source>
</evidence>
<feature type="region of interest" description="Disordered" evidence="7">
    <location>
        <begin position="126"/>
        <end position="153"/>
    </location>
</feature>
<dbReference type="Gene3D" id="1.10.10.790">
    <property type="entry name" value="Surp module"/>
    <property type="match status" value="2"/>
</dbReference>
<evidence type="ECO:0000259" key="8">
    <source>
        <dbReference type="PROSITE" id="PS50128"/>
    </source>
</evidence>
<dbReference type="InterPro" id="IPR035967">
    <property type="entry name" value="SWAP/Surp_sf"/>
</dbReference>
<feature type="compositionally biased region" description="Low complexity" evidence="7">
    <location>
        <begin position="709"/>
        <end position="719"/>
    </location>
</feature>
<feature type="domain" description="SURP motif" evidence="8">
    <location>
        <begin position="496"/>
        <end position="538"/>
    </location>
</feature>
<evidence type="ECO:0000256" key="6">
    <source>
        <dbReference type="ARBA" id="ARBA00023187"/>
    </source>
</evidence>
<accession>A0AA85INT3</accession>
<feature type="region of interest" description="Disordered" evidence="7">
    <location>
        <begin position="928"/>
        <end position="971"/>
    </location>
</feature>
<keyword evidence="6" id="KW-0508">mRNA splicing</keyword>
<dbReference type="Proteomes" id="UP000050795">
    <property type="component" value="Unassembled WGS sequence"/>
</dbReference>
<dbReference type="InterPro" id="IPR000061">
    <property type="entry name" value="Surp"/>
</dbReference>
<dbReference type="InterPro" id="IPR019147">
    <property type="entry name" value="SWAP_N_domain"/>
</dbReference>
<feature type="compositionally biased region" description="Basic and acidic residues" evidence="7">
    <location>
        <begin position="720"/>
        <end position="731"/>
    </location>
</feature>
<feature type="compositionally biased region" description="Low complexity" evidence="7">
    <location>
        <begin position="738"/>
        <end position="755"/>
    </location>
</feature>
<dbReference type="SMART" id="SM01141">
    <property type="entry name" value="DRY_EERY"/>
    <property type="match status" value="1"/>
</dbReference>
<dbReference type="PANTHER" id="PTHR13161">
    <property type="entry name" value="SPLICING FACTOR SUPPRESSOR OF WHITE APRICOT"/>
    <property type="match status" value="1"/>
</dbReference>
<feature type="region of interest" description="Disordered" evidence="7">
    <location>
        <begin position="665"/>
        <end position="798"/>
    </location>
</feature>
<feature type="compositionally biased region" description="Basic residues" evidence="7">
    <location>
        <begin position="671"/>
        <end position="682"/>
    </location>
</feature>
<keyword evidence="2" id="KW-0677">Repeat</keyword>
<feature type="compositionally biased region" description="Polar residues" evidence="7">
    <location>
        <begin position="637"/>
        <end position="647"/>
    </location>
</feature>
<dbReference type="Pfam" id="PF09750">
    <property type="entry name" value="DRY_EERY"/>
    <property type="match status" value="1"/>
</dbReference>
<keyword evidence="1" id="KW-0507">mRNA processing</keyword>
<feature type="compositionally biased region" description="Low complexity" evidence="7">
    <location>
        <begin position="554"/>
        <end position="565"/>
    </location>
</feature>
<evidence type="ECO:0000256" key="3">
    <source>
        <dbReference type="ARBA" id="ARBA00022884"/>
    </source>
</evidence>
<keyword evidence="4" id="KW-0805">Transcription regulation</keyword>
<evidence type="ECO:0000313" key="9">
    <source>
        <dbReference type="Proteomes" id="UP000050795"/>
    </source>
</evidence>
<dbReference type="PROSITE" id="PS50128">
    <property type="entry name" value="SURP"/>
    <property type="match status" value="2"/>
</dbReference>
<dbReference type="SMART" id="SM00648">
    <property type="entry name" value="SWAP"/>
    <property type="match status" value="2"/>
</dbReference>